<dbReference type="Proteomes" id="UP001055712">
    <property type="component" value="Unassembled WGS sequence"/>
</dbReference>
<proteinExistence type="predicted"/>
<evidence type="ECO:0000259" key="5">
    <source>
        <dbReference type="PROSITE" id="PS50090"/>
    </source>
</evidence>
<dbReference type="InterPro" id="IPR037518">
    <property type="entry name" value="MPN"/>
</dbReference>
<dbReference type="InterPro" id="IPR017930">
    <property type="entry name" value="Myb_dom"/>
</dbReference>
<keyword evidence="2" id="KW-0804">Transcription</keyword>
<feature type="compositionally biased region" description="Low complexity" evidence="4">
    <location>
        <begin position="214"/>
        <end position="228"/>
    </location>
</feature>
<dbReference type="InterPro" id="IPR000555">
    <property type="entry name" value="JAMM/MPN+_dom"/>
</dbReference>
<feature type="region of interest" description="Disordered" evidence="4">
    <location>
        <begin position="20"/>
        <end position="61"/>
    </location>
</feature>
<dbReference type="PROSITE" id="PS51294">
    <property type="entry name" value="HTH_MYB"/>
    <property type="match status" value="1"/>
</dbReference>
<dbReference type="Pfam" id="PF01398">
    <property type="entry name" value="JAB"/>
    <property type="match status" value="1"/>
</dbReference>
<dbReference type="InterPro" id="IPR009057">
    <property type="entry name" value="Homeodomain-like_sf"/>
</dbReference>
<evidence type="ECO:0000259" key="7">
    <source>
        <dbReference type="PROSITE" id="PS51293"/>
    </source>
</evidence>
<protein>
    <recommendedName>
        <fullName evidence="11">Myb-like, SWIRM and MPN domain-containing protein 1</fullName>
    </recommendedName>
</protein>
<evidence type="ECO:0008006" key="11">
    <source>
        <dbReference type="Google" id="ProtNLM"/>
    </source>
</evidence>
<accession>A0A9D4TZJ3</accession>
<dbReference type="InterPro" id="IPR050242">
    <property type="entry name" value="JAMM_MPN+_peptidase_M67A"/>
</dbReference>
<feature type="region of interest" description="Disordered" evidence="4">
    <location>
        <begin position="372"/>
        <end position="421"/>
    </location>
</feature>
<dbReference type="PROSITE" id="PS50249">
    <property type="entry name" value="MPN"/>
    <property type="match status" value="1"/>
</dbReference>
<dbReference type="AlphaFoldDB" id="A0A9D4TZJ3"/>
<name>A0A9D4TZJ3_CHLVU</name>
<dbReference type="CDD" id="cd00167">
    <property type="entry name" value="SANT"/>
    <property type="match status" value="1"/>
</dbReference>
<keyword evidence="10" id="KW-1185">Reference proteome</keyword>
<feature type="domain" description="Myb-like" evidence="5">
    <location>
        <begin position="256"/>
        <end position="306"/>
    </location>
</feature>
<dbReference type="Gene3D" id="1.10.10.60">
    <property type="entry name" value="Homeodomain-like"/>
    <property type="match status" value="1"/>
</dbReference>
<evidence type="ECO:0000256" key="3">
    <source>
        <dbReference type="ARBA" id="ARBA00023242"/>
    </source>
</evidence>
<dbReference type="InterPro" id="IPR017884">
    <property type="entry name" value="SANT_dom"/>
</dbReference>
<evidence type="ECO:0000256" key="4">
    <source>
        <dbReference type="SAM" id="MobiDB-lite"/>
    </source>
</evidence>
<reference evidence="9" key="1">
    <citation type="journal article" date="2019" name="Plant J.">
        <title>Chlorella vulgaris genome assembly and annotation reveals the molecular basis for metabolic acclimation to high light conditions.</title>
        <authorList>
            <person name="Cecchin M."/>
            <person name="Marcolungo L."/>
            <person name="Rossato M."/>
            <person name="Girolomoni L."/>
            <person name="Cosentino E."/>
            <person name="Cuine S."/>
            <person name="Li-Beisson Y."/>
            <person name="Delledonne M."/>
            <person name="Ballottari M."/>
        </authorList>
    </citation>
    <scope>NUCLEOTIDE SEQUENCE</scope>
    <source>
        <strain evidence="9">211/11P</strain>
    </source>
</reference>
<dbReference type="OrthoDB" id="118550at2759"/>
<feature type="compositionally biased region" description="Basic residues" evidence="4">
    <location>
        <begin position="42"/>
        <end position="51"/>
    </location>
</feature>
<dbReference type="Pfam" id="PF00249">
    <property type="entry name" value="Myb_DNA-binding"/>
    <property type="match status" value="1"/>
</dbReference>
<organism evidence="9 10">
    <name type="scientific">Chlorella vulgaris</name>
    <name type="common">Green alga</name>
    <dbReference type="NCBI Taxonomy" id="3077"/>
    <lineage>
        <taxon>Eukaryota</taxon>
        <taxon>Viridiplantae</taxon>
        <taxon>Chlorophyta</taxon>
        <taxon>core chlorophytes</taxon>
        <taxon>Trebouxiophyceae</taxon>
        <taxon>Chlorellales</taxon>
        <taxon>Chlorellaceae</taxon>
        <taxon>Chlorella clade</taxon>
        <taxon>Chlorella</taxon>
    </lineage>
</organism>
<dbReference type="SUPFAM" id="SSF102712">
    <property type="entry name" value="JAB1/MPN domain"/>
    <property type="match status" value="1"/>
</dbReference>
<evidence type="ECO:0000256" key="1">
    <source>
        <dbReference type="ARBA" id="ARBA00023015"/>
    </source>
</evidence>
<feature type="domain" description="MPN" evidence="6">
    <location>
        <begin position="492"/>
        <end position="631"/>
    </location>
</feature>
<evidence type="ECO:0000259" key="6">
    <source>
        <dbReference type="PROSITE" id="PS50249"/>
    </source>
</evidence>
<dbReference type="PANTHER" id="PTHR10410">
    <property type="entry name" value="EUKARYOTIC TRANSLATION INITIATION FACTOR 3 -RELATED"/>
    <property type="match status" value="1"/>
</dbReference>
<keyword evidence="1" id="KW-0805">Transcription regulation</keyword>
<dbReference type="PROSITE" id="PS51293">
    <property type="entry name" value="SANT"/>
    <property type="match status" value="1"/>
</dbReference>
<comment type="caution">
    <text evidence="9">The sequence shown here is derived from an EMBL/GenBank/DDBJ whole genome shotgun (WGS) entry which is preliminary data.</text>
</comment>
<dbReference type="GO" id="GO:0003677">
    <property type="term" value="F:DNA binding"/>
    <property type="evidence" value="ECO:0007669"/>
    <property type="project" value="InterPro"/>
</dbReference>
<dbReference type="SMART" id="SM00717">
    <property type="entry name" value="SANT"/>
    <property type="match status" value="1"/>
</dbReference>
<evidence type="ECO:0000313" key="9">
    <source>
        <dbReference type="EMBL" id="KAI3438618.1"/>
    </source>
</evidence>
<feature type="region of interest" description="Disordered" evidence="4">
    <location>
        <begin position="213"/>
        <end position="266"/>
    </location>
</feature>
<dbReference type="InterPro" id="IPR001005">
    <property type="entry name" value="SANT/Myb"/>
</dbReference>
<evidence type="ECO:0000256" key="2">
    <source>
        <dbReference type="ARBA" id="ARBA00023163"/>
    </source>
</evidence>
<dbReference type="EMBL" id="SIDB01000001">
    <property type="protein sequence ID" value="KAI3438618.1"/>
    <property type="molecule type" value="Genomic_DNA"/>
</dbReference>
<dbReference type="PROSITE" id="PS50090">
    <property type="entry name" value="MYB_LIKE"/>
    <property type="match status" value="1"/>
</dbReference>
<dbReference type="Gene3D" id="3.40.140.10">
    <property type="entry name" value="Cytidine Deaminase, domain 2"/>
    <property type="match status" value="1"/>
</dbReference>
<evidence type="ECO:0000313" key="10">
    <source>
        <dbReference type="Proteomes" id="UP001055712"/>
    </source>
</evidence>
<dbReference type="NCBIfam" id="TIGR01557">
    <property type="entry name" value="myb_SHAQKYF"/>
    <property type="match status" value="1"/>
</dbReference>
<feature type="compositionally biased region" description="Acidic residues" evidence="4">
    <location>
        <begin position="26"/>
        <end position="37"/>
    </location>
</feature>
<feature type="domain" description="SANT" evidence="7">
    <location>
        <begin position="259"/>
        <end position="293"/>
    </location>
</feature>
<dbReference type="GO" id="GO:0008237">
    <property type="term" value="F:metallopeptidase activity"/>
    <property type="evidence" value="ECO:0007669"/>
    <property type="project" value="InterPro"/>
</dbReference>
<sequence>MATDDDAEIARLLAADNPEQYYEYDFGGEEGDSDDPDYGGKKGSRGNSGKRRGTEQPGGGAAYPIPAAAAGYIMPQMGAAAPDAAACIEPAMPVVAGAPPGMMPNGAASLQGPGMPALSPEQMQMMLQQQALAAAMAAGGAGLPGMTGLPMGLPPGISLEQASLMGLPIMNMLPGGTSAAAQLGFAAGGVGVPGSALPGLVGADGMPSHLAMPGMASSGGAQLAAAPAAGGGGDGKSSDNDEFTATGRRKRKDTGKQRQQSRSWTDDEERLFLEALQLYGRDWKRCAEHVGSRDHRAYTSHAQKHFIKLLLRGEEVPPRVAATGRGYTLSGKPLDPNSAAARAYGLKPDLFARVAGTGKLLVGVHVTTLDMTEGPPPQIQRTARGGKSPSAGGSGGAVVSKRPRRAKGGATERYVSGGETDEEDEDAFLAAVMSGEVGEAAEPTAYVRNRPRRQVGRRMQLGDTTESTDLTHLHSFVGPPGTGAPAAQPFSVTIDQQALLVMDFHAHLSRCEIIGLLGGSFDAQRRVVDIREAYPCRRAEGQASGTSVELCAESQVEVNCLMEQRGQAPVGWYHSHPVFEPRPSQKDNENQRNYQALCRDAASGLEPWVGAIVGPYDQGLESASSKVQLWVVKMHNGELQPFELRSATTGGGMLPSASTEQALVMALDQLEADVGRVDLSELWRPYSRLHLQQPEGPPLSKIQKLRDSLAAHLPTAEHPAEVSAFLDRMQQHIELRWRVSLPPVAPLLAAPSALPAMGQDGLHMQQRQQGLHDMARGGLPHVH</sequence>
<dbReference type="SUPFAM" id="SSF46689">
    <property type="entry name" value="Homeodomain-like"/>
    <property type="match status" value="1"/>
</dbReference>
<gene>
    <name evidence="9" type="ORF">D9Q98_001041</name>
</gene>
<feature type="domain" description="HTH myb-type" evidence="8">
    <location>
        <begin position="256"/>
        <end position="310"/>
    </location>
</feature>
<keyword evidence="3" id="KW-0539">Nucleus</keyword>
<dbReference type="InterPro" id="IPR006447">
    <property type="entry name" value="Myb_dom_plants"/>
</dbReference>
<evidence type="ECO:0000259" key="8">
    <source>
        <dbReference type="PROSITE" id="PS51294"/>
    </source>
</evidence>
<reference evidence="9" key="2">
    <citation type="submission" date="2020-11" db="EMBL/GenBank/DDBJ databases">
        <authorList>
            <person name="Cecchin M."/>
            <person name="Marcolungo L."/>
            <person name="Rossato M."/>
            <person name="Girolomoni L."/>
            <person name="Cosentino E."/>
            <person name="Cuine S."/>
            <person name="Li-Beisson Y."/>
            <person name="Delledonne M."/>
            <person name="Ballottari M."/>
        </authorList>
    </citation>
    <scope>NUCLEOTIDE SEQUENCE</scope>
    <source>
        <strain evidence="9">211/11P</strain>
        <tissue evidence="9">Whole cell</tissue>
    </source>
</reference>